<evidence type="ECO:0000256" key="10">
    <source>
        <dbReference type="SAM" id="SignalP"/>
    </source>
</evidence>
<evidence type="ECO:0000256" key="6">
    <source>
        <dbReference type="ARBA" id="ARBA00023136"/>
    </source>
</evidence>
<evidence type="ECO:0000313" key="12">
    <source>
        <dbReference type="EMBL" id="EFX79932.1"/>
    </source>
</evidence>
<dbReference type="GO" id="GO:0015276">
    <property type="term" value="F:ligand-gated monoatomic ion channel activity"/>
    <property type="evidence" value="ECO:0007669"/>
    <property type="project" value="InterPro"/>
</dbReference>
<dbReference type="PANTHER" id="PTHR42643:SF24">
    <property type="entry name" value="IONOTROPIC RECEPTOR 60A"/>
    <property type="match status" value="1"/>
</dbReference>
<dbReference type="Gene3D" id="3.40.190.10">
    <property type="entry name" value="Periplasmic binding protein-like II"/>
    <property type="match status" value="1"/>
</dbReference>
<dbReference type="AlphaFoldDB" id="E9GKQ0"/>
<sequence>MTFRFLTILVVAITNYHFMTVNSSPSMKIGDLNGAHLKIAVAHYPPFHIITLMPDGNYSNIGAGVEYFIWLEKKLNFTFSYVYIPNEVTRAKYGIKSNLAIMTNLFTDNEIDGASTGTTLTLENKQKMDLAYFVWSEPYMMVVPRPGEKSRLLAFVYPFDPLVWGLIYITLHAVVASMTFFASIYSKFSINSREVSAIYGGRTVYDRVSYYMLYVFNILTLQGNTIHASRLSFRILVGSWLLVATVLVYSYSSTVVSHLTIVVTKPHINSLEDLAASKDVGLLLLADFFPEEILDAKFGALKYLGDQIRYNPDRLLNSMQNVETFLGTGNYAMPLLATVCKNFVATQFKKERKCRFVITDPVSSANFWSFPFQKDSSYTWAFHYALIELWETGLPYHWVGNFVPRVPECLLITKNKRKENSVRRGAIRLDDLTGAFLILGVGFGLATFIFILEKIVYFKNKRKTGGLDSRNFRIDQRLPLKKRVKHFEAH</sequence>
<dbReference type="InterPro" id="IPR052192">
    <property type="entry name" value="Insect_Ionotropic_Sensory_Rcpt"/>
</dbReference>
<evidence type="ECO:0000259" key="11">
    <source>
        <dbReference type="Pfam" id="PF00060"/>
    </source>
</evidence>
<feature type="chain" id="PRO_5003240420" description="Ionotropic glutamate receptor C-terminal domain-containing protein" evidence="10">
    <location>
        <begin position="24"/>
        <end position="490"/>
    </location>
</feature>
<gene>
    <name evidence="12" type="ORF">DAPPUDRAFT_103895</name>
</gene>
<dbReference type="OMA" id="WICIFCI"/>
<keyword evidence="10" id="KW-0732">Signal</keyword>
<evidence type="ECO:0000313" key="13">
    <source>
        <dbReference type="Proteomes" id="UP000000305"/>
    </source>
</evidence>
<evidence type="ECO:0000256" key="4">
    <source>
        <dbReference type="ARBA" id="ARBA00022692"/>
    </source>
</evidence>
<dbReference type="PANTHER" id="PTHR42643">
    <property type="entry name" value="IONOTROPIC RECEPTOR 20A-RELATED"/>
    <property type="match status" value="1"/>
</dbReference>
<dbReference type="OrthoDB" id="6348663at2759"/>
<feature type="transmembrane region" description="Helical" evidence="9">
    <location>
        <begin position="162"/>
        <end position="185"/>
    </location>
</feature>
<evidence type="ECO:0000256" key="9">
    <source>
        <dbReference type="SAM" id="Phobius"/>
    </source>
</evidence>
<dbReference type="EMBL" id="GL732550">
    <property type="protein sequence ID" value="EFX79932.1"/>
    <property type="molecule type" value="Genomic_DNA"/>
</dbReference>
<evidence type="ECO:0000256" key="8">
    <source>
        <dbReference type="ARBA" id="ARBA00023180"/>
    </source>
</evidence>
<feature type="signal peptide" evidence="10">
    <location>
        <begin position="1"/>
        <end position="23"/>
    </location>
</feature>
<dbReference type="PhylomeDB" id="E9GKQ0"/>
<dbReference type="eggNOG" id="KOG1052">
    <property type="taxonomic scope" value="Eukaryota"/>
</dbReference>
<dbReference type="KEGG" id="dpx:DAPPUDRAFT_103895"/>
<dbReference type="GO" id="GO:0005886">
    <property type="term" value="C:plasma membrane"/>
    <property type="evidence" value="ECO:0007669"/>
    <property type="project" value="UniProtKB-SubCell"/>
</dbReference>
<feature type="domain" description="Ionotropic glutamate receptor C-terminal" evidence="11">
    <location>
        <begin position="163"/>
        <end position="443"/>
    </location>
</feature>
<keyword evidence="13" id="KW-1185">Reference proteome</keyword>
<keyword evidence="3" id="KW-1003">Cell membrane</keyword>
<dbReference type="FunFam" id="3.40.190.10:FF:000218">
    <property type="entry name" value="Uncharacterized protein"/>
    <property type="match status" value="1"/>
</dbReference>
<evidence type="ECO:0000256" key="7">
    <source>
        <dbReference type="ARBA" id="ARBA00023170"/>
    </source>
</evidence>
<dbReference type="SUPFAM" id="SSF53850">
    <property type="entry name" value="Periplasmic binding protein-like II"/>
    <property type="match status" value="1"/>
</dbReference>
<accession>E9GKQ0</accession>
<dbReference type="InParanoid" id="E9GKQ0"/>
<keyword evidence="6 9" id="KW-0472">Membrane</keyword>
<comment type="subcellular location">
    <subcellularLocation>
        <location evidence="1">Cell membrane</location>
        <topology evidence="1">Multi-pass membrane protein</topology>
    </subcellularLocation>
</comment>
<reference evidence="12 13" key="1">
    <citation type="journal article" date="2011" name="Science">
        <title>The ecoresponsive genome of Daphnia pulex.</title>
        <authorList>
            <person name="Colbourne J.K."/>
            <person name="Pfrender M.E."/>
            <person name="Gilbert D."/>
            <person name="Thomas W.K."/>
            <person name="Tucker A."/>
            <person name="Oakley T.H."/>
            <person name="Tokishita S."/>
            <person name="Aerts A."/>
            <person name="Arnold G.J."/>
            <person name="Basu M.K."/>
            <person name="Bauer D.J."/>
            <person name="Caceres C.E."/>
            <person name="Carmel L."/>
            <person name="Casola C."/>
            <person name="Choi J.H."/>
            <person name="Detter J.C."/>
            <person name="Dong Q."/>
            <person name="Dusheyko S."/>
            <person name="Eads B.D."/>
            <person name="Frohlich T."/>
            <person name="Geiler-Samerotte K.A."/>
            <person name="Gerlach D."/>
            <person name="Hatcher P."/>
            <person name="Jogdeo S."/>
            <person name="Krijgsveld J."/>
            <person name="Kriventseva E.V."/>
            <person name="Kultz D."/>
            <person name="Laforsch C."/>
            <person name="Lindquist E."/>
            <person name="Lopez J."/>
            <person name="Manak J.R."/>
            <person name="Muller J."/>
            <person name="Pangilinan J."/>
            <person name="Patwardhan R.P."/>
            <person name="Pitluck S."/>
            <person name="Pritham E.J."/>
            <person name="Rechtsteiner A."/>
            <person name="Rho M."/>
            <person name="Rogozin I.B."/>
            <person name="Sakarya O."/>
            <person name="Salamov A."/>
            <person name="Schaack S."/>
            <person name="Shapiro H."/>
            <person name="Shiga Y."/>
            <person name="Skalitzky C."/>
            <person name="Smith Z."/>
            <person name="Souvorov A."/>
            <person name="Sung W."/>
            <person name="Tang Z."/>
            <person name="Tsuchiya D."/>
            <person name="Tu H."/>
            <person name="Vos H."/>
            <person name="Wang M."/>
            <person name="Wolf Y.I."/>
            <person name="Yamagata H."/>
            <person name="Yamada T."/>
            <person name="Ye Y."/>
            <person name="Shaw J.R."/>
            <person name="Andrews J."/>
            <person name="Crease T.J."/>
            <person name="Tang H."/>
            <person name="Lucas S.M."/>
            <person name="Robertson H.M."/>
            <person name="Bork P."/>
            <person name="Koonin E.V."/>
            <person name="Zdobnov E.M."/>
            <person name="Grigoriev I.V."/>
            <person name="Lynch M."/>
            <person name="Boore J.L."/>
        </authorList>
    </citation>
    <scope>NUCLEOTIDE SEQUENCE [LARGE SCALE GENOMIC DNA]</scope>
</reference>
<keyword evidence="7" id="KW-0675">Receptor</keyword>
<dbReference type="HOGENOM" id="CLU_007257_4_0_1"/>
<feature type="transmembrane region" description="Helical" evidence="9">
    <location>
        <begin position="432"/>
        <end position="452"/>
    </location>
</feature>
<dbReference type="Gene3D" id="1.10.287.70">
    <property type="match status" value="1"/>
</dbReference>
<name>E9GKQ0_DAPPU</name>
<keyword evidence="5 9" id="KW-1133">Transmembrane helix</keyword>
<dbReference type="InterPro" id="IPR001320">
    <property type="entry name" value="Iontro_rcpt_C"/>
</dbReference>
<protein>
    <recommendedName>
        <fullName evidence="11">Ionotropic glutamate receptor C-terminal domain-containing protein</fullName>
    </recommendedName>
</protein>
<dbReference type="FunCoup" id="E9GKQ0">
    <property type="interactions" value="63"/>
</dbReference>
<evidence type="ECO:0000256" key="1">
    <source>
        <dbReference type="ARBA" id="ARBA00004651"/>
    </source>
</evidence>
<keyword evidence="4 9" id="KW-0812">Transmembrane</keyword>
<dbReference type="Pfam" id="PF00060">
    <property type="entry name" value="Lig_chan"/>
    <property type="match status" value="1"/>
</dbReference>
<evidence type="ECO:0000256" key="2">
    <source>
        <dbReference type="ARBA" id="ARBA00008685"/>
    </source>
</evidence>
<comment type="similarity">
    <text evidence="2">Belongs to the glutamate-gated ion channel (TC 1.A.10.1) family.</text>
</comment>
<evidence type="ECO:0000256" key="3">
    <source>
        <dbReference type="ARBA" id="ARBA00022475"/>
    </source>
</evidence>
<organism evidence="12 13">
    <name type="scientific">Daphnia pulex</name>
    <name type="common">Water flea</name>
    <dbReference type="NCBI Taxonomy" id="6669"/>
    <lineage>
        <taxon>Eukaryota</taxon>
        <taxon>Metazoa</taxon>
        <taxon>Ecdysozoa</taxon>
        <taxon>Arthropoda</taxon>
        <taxon>Crustacea</taxon>
        <taxon>Branchiopoda</taxon>
        <taxon>Diplostraca</taxon>
        <taxon>Cladocera</taxon>
        <taxon>Anomopoda</taxon>
        <taxon>Daphniidae</taxon>
        <taxon>Daphnia</taxon>
    </lineage>
</organism>
<proteinExistence type="inferred from homology"/>
<keyword evidence="8" id="KW-0325">Glycoprotein</keyword>
<dbReference type="Proteomes" id="UP000000305">
    <property type="component" value="Unassembled WGS sequence"/>
</dbReference>
<evidence type="ECO:0000256" key="5">
    <source>
        <dbReference type="ARBA" id="ARBA00022989"/>
    </source>
</evidence>
<dbReference type="GO" id="GO:0050906">
    <property type="term" value="P:detection of stimulus involved in sensory perception"/>
    <property type="evidence" value="ECO:0007669"/>
    <property type="project" value="UniProtKB-ARBA"/>
</dbReference>
<feature type="transmembrane region" description="Helical" evidence="9">
    <location>
        <begin position="231"/>
        <end position="251"/>
    </location>
</feature>